<organism evidence="1 2">
    <name type="scientific">Nocardia goodfellowii</name>
    <dbReference type="NCBI Taxonomy" id="882446"/>
    <lineage>
        <taxon>Bacteria</taxon>
        <taxon>Bacillati</taxon>
        <taxon>Actinomycetota</taxon>
        <taxon>Actinomycetes</taxon>
        <taxon>Mycobacteriales</taxon>
        <taxon>Nocardiaceae</taxon>
        <taxon>Nocardia</taxon>
    </lineage>
</organism>
<evidence type="ECO:0000313" key="1">
    <source>
        <dbReference type="EMBL" id="MBP2187238.1"/>
    </source>
</evidence>
<protein>
    <submittedName>
        <fullName evidence="1">Uncharacterized protein</fullName>
    </submittedName>
</protein>
<dbReference type="EMBL" id="JAGGMR010000001">
    <property type="protein sequence ID" value="MBP2187238.1"/>
    <property type="molecule type" value="Genomic_DNA"/>
</dbReference>
<keyword evidence="2" id="KW-1185">Reference proteome</keyword>
<dbReference type="RefSeq" id="WP_209883700.1">
    <property type="nucleotide sequence ID" value="NZ_JAGGMR010000001.1"/>
</dbReference>
<accession>A0ABS4Q811</accession>
<sequence length="79" mass="8795">MTAAGIDRRFTKLEERVTDIENSHSASIYDLKRRLTGVEIVLEKSFARLLQVAGVPATEITQLTAATDEEIDAELEEDC</sequence>
<name>A0ABS4Q811_9NOCA</name>
<gene>
    <name evidence="1" type="ORF">BJ987_000139</name>
</gene>
<reference evidence="1 2" key="1">
    <citation type="submission" date="2021-03" db="EMBL/GenBank/DDBJ databases">
        <title>Sequencing the genomes of 1000 actinobacteria strains.</title>
        <authorList>
            <person name="Klenk H.-P."/>
        </authorList>
    </citation>
    <scope>NUCLEOTIDE SEQUENCE [LARGE SCALE GENOMIC DNA]</scope>
    <source>
        <strain evidence="1 2">DSM 45516</strain>
    </source>
</reference>
<comment type="caution">
    <text evidence="1">The sequence shown here is derived from an EMBL/GenBank/DDBJ whole genome shotgun (WGS) entry which is preliminary data.</text>
</comment>
<dbReference type="Proteomes" id="UP001519325">
    <property type="component" value="Unassembled WGS sequence"/>
</dbReference>
<evidence type="ECO:0000313" key="2">
    <source>
        <dbReference type="Proteomes" id="UP001519325"/>
    </source>
</evidence>
<proteinExistence type="predicted"/>